<protein>
    <submittedName>
        <fullName evidence="1">Uncharacterized protein</fullName>
    </submittedName>
</protein>
<reference evidence="1" key="1">
    <citation type="submission" date="2021-11" db="EMBL/GenBank/DDBJ databases">
        <title>Fusarium solani-melongenae Genome sequencing and assembly.</title>
        <authorList>
            <person name="Xie S."/>
            <person name="Huang L."/>
            <person name="Zhang X."/>
        </authorList>
    </citation>
    <scope>NUCLEOTIDE SEQUENCE</scope>
    <source>
        <strain evidence="1">CRI 24-3</strain>
    </source>
</reference>
<keyword evidence="2" id="KW-1185">Reference proteome</keyword>
<accession>A0ACD3YYX1</accession>
<name>A0ACD3YYX1_FUSSC</name>
<dbReference type="EMBL" id="CP090033">
    <property type="protein sequence ID" value="UPK93816.1"/>
    <property type="molecule type" value="Genomic_DNA"/>
</dbReference>
<proteinExistence type="predicted"/>
<organism evidence="1 2">
    <name type="scientific">Fusarium solani subsp. cucurbitae</name>
    <name type="common">Neocosmosporum cucurbitae</name>
    <dbReference type="NCBI Taxonomy" id="2747967"/>
    <lineage>
        <taxon>Eukaryota</taxon>
        <taxon>Fungi</taxon>
        <taxon>Dikarya</taxon>
        <taxon>Ascomycota</taxon>
        <taxon>Pezizomycotina</taxon>
        <taxon>Sordariomycetes</taxon>
        <taxon>Hypocreomycetidae</taxon>
        <taxon>Hypocreales</taxon>
        <taxon>Nectriaceae</taxon>
        <taxon>Fusarium</taxon>
        <taxon>Fusarium solani species complex</taxon>
    </lineage>
</organism>
<dbReference type="Proteomes" id="UP000830768">
    <property type="component" value="Chromosome 4"/>
</dbReference>
<sequence length="63" mass="6634">MTKSEALGPLSSLVWGSGGPGLIGMSCQNRCLALYWEYPGQSPIAFRKAFTKPVQASEAAESG</sequence>
<evidence type="ECO:0000313" key="1">
    <source>
        <dbReference type="EMBL" id="UPK93816.1"/>
    </source>
</evidence>
<gene>
    <name evidence="1" type="ORF">LCI18_004751</name>
</gene>
<evidence type="ECO:0000313" key="2">
    <source>
        <dbReference type="Proteomes" id="UP000830768"/>
    </source>
</evidence>